<organism evidence="2 3">
    <name type="scientific">Amorphotheca resinae ATCC 22711</name>
    <dbReference type="NCBI Taxonomy" id="857342"/>
    <lineage>
        <taxon>Eukaryota</taxon>
        <taxon>Fungi</taxon>
        <taxon>Dikarya</taxon>
        <taxon>Ascomycota</taxon>
        <taxon>Pezizomycotina</taxon>
        <taxon>Leotiomycetes</taxon>
        <taxon>Helotiales</taxon>
        <taxon>Amorphothecaceae</taxon>
        <taxon>Amorphotheca</taxon>
    </lineage>
</organism>
<sequence>MTASAISLQTPVPSDFETLARIEAAAFQGEEFTLVAIGPSSEAGIAERAQSLLNASRPGVTRKYVKAVRTGEDGREEIVGWAQWWRGVDKALSAKEIEEKEKAYSQMACPRLCVDALVRGDEHMERACEGKEYLKLGLLVVSPEAQRRGIGALLLEDGLREADAAGLQVVLGASSAGEPLYKKYGFVVFEPMTFNLWEYEGGEGMGVARHTIMHRPAKPRV</sequence>
<dbReference type="SUPFAM" id="SSF55729">
    <property type="entry name" value="Acyl-CoA N-acyltransferases (Nat)"/>
    <property type="match status" value="1"/>
</dbReference>
<dbReference type="InterPro" id="IPR000182">
    <property type="entry name" value="GNAT_dom"/>
</dbReference>
<dbReference type="PANTHER" id="PTHR42791">
    <property type="entry name" value="GNAT FAMILY ACETYLTRANSFERASE"/>
    <property type="match status" value="1"/>
</dbReference>
<dbReference type="EMBL" id="KZ679006">
    <property type="protein sequence ID" value="PSS27505.1"/>
    <property type="molecule type" value="Genomic_DNA"/>
</dbReference>
<evidence type="ECO:0000313" key="3">
    <source>
        <dbReference type="Proteomes" id="UP000241818"/>
    </source>
</evidence>
<accession>A0A2T3BDN9</accession>
<dbReference type="PANTHER" id="PTHR42791:SF1">
    <property type="entry name" value="N-ACETYLTRANSFERASE DOMAIN-CONTAINING PROTEIN"/>
    <property type="match status" value="1"/>
</dbReference>
<dbReference type="InterPro" id="IPR052523">
    <property type="entry name" value="Trichothecene_AcTrans"/>
</dbReference>
<dbReference type="Gene3D" id="3.40.630.30">
    <property type="match status" value="1"/>
</dbReference>
<dbReference type="InterPro" id="IPR016181">
    <property type="entry name" value="Acyl_CoA_acyltransferase"/>
</dbReference>
<dbReference type="GeneID" id="36576593"/>
<dbReference type="RefSeq" id="XP_024725030.1">
    <property type="nucleotide sequence ID" value="XM_024868512.1"/>
</dbReference>
<reference evidence="2 3" key="1">
    <citation type="journal article" date="2018" name="New Phytol.">
        <title>Comparative genomics and transcriptomics depict ericoid mycorrhizal fungi as versatile saprotrophs and plant mutualists.</title>
        <authorList>
            <person name="Martino E."/>
            <person name="Morin E."/>
            <person name="Grelet G.A."/>
            <person name="Kuo A."/>
            <person name="Kohler A."/>
            <person name="Daghino S."/>
            <person name="Barry K.W."/>
            <person name="Cichocki N."/>
            <person name="Clum A."/>
            <person name="Dockter R.B."/>
            <person name="Hainaut M."/>
            <person name="Kuo R.C."/>
            <person name="LaButti K."/>
            <person name="Lindahl B.D."/>
            <person name="Lindquist E.A."/>
            <person name="Lipzen A."/>
            <person name="Khouja H.R."/>
            <person name="Magnuson J."/>
            <person name="Murat C."/>
            <person name="Ohm R.A."/>
            <person name="Singer S.W."/>
            <person name="Spatafora J.W."/>
            <person name="Wang M."/>
            <person name="Veneault-Fourrey C."/>
            <person name="Henrissat B."/>
            <person name="Grigoriev I.V."/>
            <person name="Martin F.M."/>
            <person name="Perotto S."/>
        </authorList>
    </citation>
    <scope>NUCLEOTIDE SEQUENCE [LARGE SCALE GENOMIC DNA]</scope>
    <source>
        <strain evidence="2 3">ATCC 22711</strain>
    </source>
</reference>
<dbReference type="CDD" id="cd04301">
    <property type="entry name" value="NAT_SF"/>
    <property type="match status" value="1"/>
</dbReference>
<evidence type="ECO:0000259" key="1">
    <source>
        <dbReference type="PROSITE" id="PS51186"/>
    </source>
</evidence>
<dbReference type="Proteomes" id="UP000241818">
    <property type="component" value="Unassembled WGS sequence"/>
</dbReference>
<dbReference type="Pfam" id="PF13673">
    <property type="entry name" value="Acetyltransf_10"/>
    <property type="match status" value="1"/>
</dbReference>
<dbReference type="AlphaFoldDB" id="A0A2T3BDN9"/>
<dbReference type="PROSITE" id="PS51186">
    <property type="entry name" value="GNAT"/>
    <property type="match status" value="1"/>
</dbReference>
<dbReference type="InParanoid" id="A0A2T3BDN9"/>
<dbReference type="GO" id="GO:0016747">
    <property type="term" value="F:acyltransferase activity, transferring groups other than amino-acyl groups"/>
    <property type="evidence" value="ECO:0007669"/>
    <property type="project" value="InterPro"/>
</dbReference>
<proteinExistence type="predicted"/>
<protein>
    <recommendedName>
        <fullName evidence="1">N-acetyltransferase domain-containing protein</fullName>
    </recommendedName>
</protein>
<feature type="domain" description="N-acetyltransferase" evidence="1">
    <location>
        <begin position="66"/>
        <end position="218"/>
    </location>
</feature>
<name>A0A2T3BDN9_AMORE</name>
<keyword evidence="3" id="KW-1185">Reference proteome</keyword>
<evidence type="ECO:0000313" key="2">
    <source>
        <dbReference type="EMBL" id="PSS27505.1"/>
    </source>
</evidence>
<dbReference type="OrthoDB" id="2832510at2759"/>
<gene>
    <name evidence="2" type="ORF">M430DRAFT_55014</name>
</gene>